<dbReference type="InterPro" id="IPR009038">
    <property type="entry name" value="GOLD_dom"/>
</dbReference>
<name>K0QZY2_THAOC</name>
<sequence length="352" mass="39638">MCELARAGGLGGQKGLRGIFVLLLMCCFSRTTMAINDYVPARYKIPARQSECIYRQFPDKDMASFSVFVLEALDNGRPLAKITFEGPVALMNRDLLPRSPSKHGPDEKSSSSREVLGRDIFKSILNDWPKIGNPAHAPVGVLLRTFKVDWTHAGESEDAAAARAAVQEENHEEFRRHALESDPNNTPPPLHTVAKKDIGPHEETHEVIHQGIYRLCVAPDSAPLIVEMDIRSANEMRGVDPGTGHVWTHQRRQYMDEQAALDTIDEEAELSDEDFTEAKVKLKYMHDVTSEIMKAQHERMHRIRAHDADARRGAVELAWSSKIQTLMFAIITVFQVYTVHRWLLNNNLLGGK</sequence>
<dbReference type="Proteomes" id="UP000266841">
    <property type="component" value="Unassembled WGS sequence"/>
</dbReference>
<reference evidence="3 4" key="1">
    <citation type="journal article" date="2012" name="Genome Biol.">
        <title>Genome and low-iron response of an oceanic diatom adapted to chronic iron limitation.</title>
        <authorList>
            <person name="Lommer M."/>
            <person name="Specht M."/>
            <person name="Roy A.S."/>
            <person name="Kraemer L."/>
            <person name="Andreson R."/>
            <person name="Gutowska M.A."/>
            <person name="Wolf J."/>
            <person name="Bergner S.V."/>
            <person name="Schilhabel M.B."/>
            <person name="Klostermeier U.C."/>
            <person name="Beiko R.G."/>
            <person name="Rosenstiel P."/>
            <person name="Hippler M."/>
            <person name="Laroche J."/>
        </authorList>
    </citation>
    <scope>NUCLEOTIDE SEQUENCE [LARGE SCALE GENOMIC DNA]</scope>
    <source>
        <strain evidence="3 4">CCMP1005</strain>
    </source>
</reference>
<keyword evidence="1" id="KW-0732">Signal</keyword>
<organism evidence="3 4">
    <name type="scientific">Thalassiosira oceanica</name>
    <name type="common">Marine diatom</name>
    <dbReference type="NCBI Taxonomy" id="159749"/>
    <lineage>
        <taxon>Eukaryota</taxon>
        <taxon>Sar</taxon>
        <taxon>Stramenopiles</taxon>
        <taxon>Ochrophyta</taxon>
        <taxon>Bacillariophyta</taxon>
        <taxon>Coscinodiscophyceae</taxon>
        <taxon>Thalassiosirophycidae</taxon>
        <taxon>Thalassiosirales</taxon>
        <taxon>Thalassiosiraceae</taxon>
        <taxon>Thalassiosira</taxon>
    </lineage>
</organism>
<feature type="signal peptide" evidence="1">
    <location>
        <begin position="1"/>
        <end position="34"/>
    </location>
</feature>
<evidence type="ECO:0000313" key="4">
    <source>
        <dbReference type="Proteomes" id="UP000266841"/>
    </source>
</evidence>
<evidence type="ECO:0000259" key="2">
    <source>
        <dbReference type="Pfam" id="PF01105"/>
    </source>
</evidence>
<proteinExistence type="predicted"/>
<evidence type="ECO:0000256" key="1">
    <source>
        <dbReference type="SAM" id="SignalP"/>
    </source>
</evidence>
<keyword evidence="4" id="KW-1185">Reference proteome</keyword>
<feature type="chain" id="PRO_5003835891" description="GOLD domain-containing protein" evidence="1">
    <location>
        <begin position="35"/>
        <end position="352"/>
    </location>
</feature>
<dbReference type="Pfam" id="PF01105">
    <property type="entry name" value="EMP24_GP25L"/>
    <property type="match status" value="1"/>
</dbReference>
<accession>K0QZY2</accession>
<comment type="caution">
    <text evidence="3">The sequence shown here is derived from an EMBL/GenBank/DDBJ whole genome shotgun (WGS) entry which is preliminary data.</text>
</comment>
<dbReference type="EMBL" id="AGNL01048626">
    <property type="protein sequence ID" value="EJK45288.1"/>
    <property type="molecule type" value="Genomic_DNA"/>
</dbReference>
<dbReference type="AlphaFoldDB" id="K0QZY2"/>
<protein>
    <recommendedName>
        <fullName evidence="2">GOLD domain-containing protein</fullName>
    </recommendedName>
</protein>
<evidence type="ECO:0000313" key="3">
    <source>
        <dbReference type="EMBL" id="EJK45288.1"/>
    </source>
</evidence>
<feature type="domain" description="GOLD" evidence="2">
    <location>
        <begin position="196"/>
        <end position="341"/>
    </location>
</feature>
<gene>
    <name evidence="3" type="ORF">THAOC_36103</name>
</gene>